<organism evidence="3 4">
    <name type="scientific">Pedobacter antarcticus</name>
    <dbReference type="NCBI Taxonomy" id="34086"/>
    <lineage>
        <taxon>Bacteria</taxon>
        <taxon>Pseudomonadati</taxon>
        <taxon>Bacteroidota</taxon>
        <taxon>Sphingobacteriia</taxon>
        <taxon>Sphingobacteriales</taxon>
        <taxon>Sphingobacteriaceae</taxon>
        <taxon>Pedobacter</taxon>
    </lineage>
</organism>
<reference evidence="3 4" key="1">
    <citation type="submission" date="2016-10" db="EMBL/GenBank/DDBJ databases">
        <authorList>
            <person name="de Groot N.N."/>
        </authorList>
    </citation>
    <scope>NUCLEOTIDE SEQUENCE [LARGE SCALE GENOMIC DNA]</scope>
    <source>
        <strain evidence="3 4">ATCC 51969</strain>
    </source>
</reference>
<evidence type="ECO:0000256" key="2">
    <source>
        <dbReference type="SAM" id="Phobius"/>
    </source>
</evidence>
<keyword evidence="2" id="KW-0472">Membrane</keyword>
<evidence type="ECO:0000313" key="4">
    <source>
        <dbReference type="Proteomes" id="UP000183129"/>
    </source>
</evidence>
<accession>A0A1I2ILD5</accession>
<keyword evidence="2" id="KW-1133">Transmembrane helix</keyword>
<proteinExistence type="predicted"/>
<feature type="transmembrane region" description="Helical" evidence="2">
    <location>
        <begin position="12"/>
        <end position="32"/>
    </location>
</feature>
<dbReference type="Proteomes" id="UP000183129">
    <property type="component" value="Unassembled WGS sequence"/>
</dbReference>
<keyword evidence="2" id="KW-0812">Transmembrane</keyword>
<dbReference type="AlphaFoldDB" id="A0A1I2ILD5"/>
<feature type="region of interest" description="Disordered" evidence="1">
    <location>
        <begin position="40"/>
        <end position="68"/>
    </location>
</feature>
<protein>
    <submittedName>
        <fullName evidence="3">Uncharacterized protein</fullName>
    </submittedName>
</protein>
<gene>
    <name evidence="3" type="ORF">SAMN03003324_03835</name>
</gene>
<dbReference type="PROSITE" id="PS51257">
    <property type="entry name" value="PROKAR_LIPOPROTEIN"/>
    <property type="match status" value="1"/>
</dbReference>
<dbReference type="EMBL" id="FONS01000014">
    <property type="protein sequence ID" value="SFF43212.1"/>
    <property type="molecule type" value="Genomic_DNA"/>
</dbReference>
<dbReference type="RefSeq" id="WP_074964077.1">
    <property type="nucleotide sequence ID" value="NZ_FONS01000014.1"/>
</dbReference>
<name>A0A1I2ILD5_9SPHI</name>
<evidence type="ECO:0000313" key="3">
    <source>
        <dbReference type="EMBL" id="SFF43212.1"/>
    </source>
</evidence>
<feature type="transmembrane region" description="Helical" evidence="2">
    <location>
        <begin position="88"/>
        <end position="108"/>
    </location>
</feature>
<evidence type="ECO:0000256" key="1">
    <source>
        <dbReference type="SAM" id="MobiDB-lite"/>
    </source>
</evidence>
<sequence length="143" mass="16032">MKNRTSIQFKAAFLTFIFLLNIMVGFACAMGAERAINPEHAHSHDQGNHAHDKAADGHHHSSSKESKDNCCQDEVAKLTKSDKTDLRFFDYSLLSLSCFVLPVTAYPISGLRTFPISTSNGYFVRHCRSPIQDIRIAIQSFQI</sequence>